<dbReference type="Gene3D" id="3.90.920.10">
    <property type="entry name" value="DNA primase, PRIM domain"/>
    <property type="match status" value="1"/>
</dbReference>
<evidence type="ECO:0000313" key="2">
    <source>
        <dbReference type="Proteomes" id="UP000653692"/>
    </source>
</evidence>
<dbReference type="Proteomes" id="UP000653692">
    <property type="component" value="Unassembled WGS sequence"/>
</dbReference>
<sequence>TYIGSNEKELEKFNPFRDAVPKFRKEEVKQAYEEWLKNDGTEDE</sequence>
<reference evidence="1" key="1">
    <citation type="journal article" date="2020" name="ISME J.">
        <title>Gammaproteobacteria mediating utilization of methyl-, sulfur- and petroleum organic compounds in deep ocean hydrothermal plumes.</title>
        <authorList>
            <person name="Zhou Z."/>
            <person name="Liu Y."/>
            <person name="Pan J."/>
            <person name="Cron B.R."/>
            <person name="Toner B.M."/>
            <person name="Anantharaman K."/>
            <person name="Breier J.A."/>
            <person name="Dick G.J."/>
            <person name="Li M."/>
        </authorList>
    </citation>
    <scope>NUCLEOTIDE SEQUENCE</scope>
    <source>
        <strain evidence="1">SZUA-1476</strain>
    </source>
</reference>
<protein>
    <submittedName>
        <fullName evidence="1">DNA primase catalytic subunit PriS</fullName>
    </submittedName>
</protein>
<dbReference type="AlphaFoldDB" id="A0A832ZII0"/>
<evidence type="ECO:0000313" key="1">
    <source>
        <dbReference type="EMBL" id="HIP89571.1"/>
    </source>
</evidence>
<name>A0A832ZII0_9EURY</name>
<proteinExistence type="predicted"/>
<organism evidence="1 2">
    <name type="scientific">Thermococcus paralvinellae</name>
    <dbReference type="NCBI Taxonomy" id="582419"/>
    <lineage>
        <taxon>Archaea</taxon>
        <taxon>Methanobacteriati</taxon>
        <taxon>Methanobacteriota</taxon>
        <taxon>Thermococci</taxon>
        <taxon>Thermococcales</taxon>
        <taxon>Thermococcaceae</taxon>
        <taxon>Thermococcus</taxon>
    </lineage>
</organism>
<feature type="non-terminal residue" evidence="1">
    <location>
        <position position="1"/>
    </location>
</feature>
<gene>
    <name evidence="1" type="ORF">EYH24_06555</name>
</gene>
<dbReference type="EMBL" id="DQUR01000220">
    <property type="protein sequence ID" value="HIP89571.1"/>
    <property type="molecule type" value="Genomic_DNA"/>
</dbReference>
<accession>A0A832ZII0</accession>
<comment type="caution">
    <text evidence="1">The sequence shown here is derived from an EMBL/GenBank/DDBJ whole genome shotgun (WGS) entry which is preliminary data.</text>
</comment>